<dbReference type="EMBL" id="QYAD01000005">
    <property type="protein sequence ID" value="MBL3690892.1"/>
    <property type="molecule type" value="Genomic_DNA"/>
</dbReference>
<feature type="region of interest" description="Disordered" evidence="2">
    <location>
        <begin position="217"/>
        <end position="243"/>
    </location>
</feature>
<sequence>MDTQQTIHHMTVAYIEQALGEVKLLHDPALIEPTLTEFYIERSRARLFGLAPKRGRFRPRVGMKPRAVYTVTDESGSPLGDPIHEDDLGEQYAEAVIEQVIAANLAAMLTDHADLVALHRAGDGGAAPSFRYKPASALAERTDTEASLEKQKTVLRDDIMRVRQEQEDARNALNMVLRQQREAETALDDAKRNTSGVVAKAKEAQQVIDRAARIQQREALKRGPLPTPWEDSPATEDNSLEIG</sequence>
<dbReference type="Proteomes" id="UP001646141">
    <property type="component" value="Unassembled WGS sequence"/>
</dbReference>
<name>A0ABS1SRY0_9MICO</name>
<reference evidence="3 4" key="1">
    <citation type="submission" date="2018-09" db="EMBL/GenBank/DDBJ databases">
        <title>Comparative genomics of Leucobacter spp.</title>
        <authorList>
            <person name="Reis A.C."/>
            <person name="Kolvenbach B.A."/>
            <person name="Corvini P.F.X."/>
            <person name="Nunes O.C."/>
        </authorList>
    </citation>
    <scope>NUCLEOTIDE SEQUENCE [LARGE SCALE GENOMIC DNA]</scope>
    <source>
        <strain evidence="3 4">L-1</strain>
    </source>
</reference>
<evidence type="ECO:0000313" key="3">
    <source>
        <dbReference type="EMBL" id="MBL3690892.1"/>
    </source>
</evidence>
<evidence type="ECO:0000313" key="4">
    <source>
        <dbReference type="Proteomes" id="UP001646141"/>
    </source>
</evidence>
<accession>A0ABS1SRY0</accession>
<evidence type="ECO:0000256" key="2">
    <source>
        <dbReference type="SAM" id="MobiDB-lite"/>
    </source>
</evidence>
<proteinExistence type="predicted"/>
<organism evidence="3 4">
    <name type="scientific">Leucobacter chromiireducens subsp. chromiireducens</name>
    <dbReference type="NCBI Taxonomy" id="660067"/>
    <lineage>
        <taxon>Bacteria</taxon>
        <taxon>Bacillati</taxon>
        <taxon>Actinomycetota</taxon>
        <taxon>Actinomycetes</taxon>
        <taxon>Micrococcales</taxon>
        <taxon>Microbacteriaceae</taxon>
        <taxon>Leucobacter</taxon>
    </lineage>
</organism>
<keyword evidence="1" id="KW-0175">Coiled coil</keyword>
<keyword evidence="4" id="KW-1185">Reference proteome</keyword>
<feature type="coiled-coil region" evidence="1">
    <location>
        <begin position="145"/>
        <end position="193"/>
    </location>
</feature>
<protein>
    <submittedName>
        <fullName evidence="3">Uncharacterized protein</fullName>
    </submittedName>
</protein>
<comment type="caution">
    <text evidence="3">The sequence shown here is derived from an EMBL/GenBank/DDBJ whole genome shotgun (WGS) entry which is preliminary data.</text>
</comment>
<gene>
    <name evidence="3" type="ORF">D3226_13165</name>
</gene>
<dbReference type="RefSeq" id="WP_202383070.1">
    <property type="nucleotide sequence ID" value="NZ_BAAAMA010000009.1"/>
</dbReference>
<evidence type="ECO:0000256" key="1">
    <source>
        <dbReference type="SAM" id="Coils"/>
    </source>
</evidence>